<name>A0A6J7FPM9_9ZZZZ</name>
<feature type="domain" description="Choloylglycine hydrolase/NAAA C-terminal" evidence="3">
    <location>
        <begin position="1"/>
        <end position="263"/>
    </location>
</feature>
<dbReference type="PANTHER" id="PTHR35527:SF2">
    <property type="entry name" value="HYDROLASE"/>
    <property type="match status" value="1"/>
</dbReference>
<gene>
    <name evidence="4" type="ORF">UFOPK3495_00782</name>
</gene>
<evidence type="ECO:0000313" key="4">
    <source>
        <dbReference type="EMBL" id="CAB4897682.1"/>
    </source>
</evidence>
<reference evidence="4" key="1">
    <citation type="submission" date="2020-05" db="EMBL/GenBank/DDBJ databases">
        <authorList>
            <person name="Chiriac C."/>
            <person name="Salcher M."/>
            <person name="Ghai R."/>
            <person name="Kavagutti S V."/>
        </authorList>
    </citation>
    <scope>NUCLEOTIDE SEQUENCE</scope>
</reference>
<organism evidence="4">
    <name type="scientific">freshwater metagenome</name>
    <dbReference type="NCBI Taxonomy" id="449393"/>
    <lineage>
        <taxon>unclassified sequences</taxon>
        <taxon>metagenomes</taxon>
        <taxon>ecological metagenomes</taxon>
    </lineage>
</organism>
<evidence type="ECO:0000256" key="2">
    <source>
        <dbReference type="ARBA" id="ARBA00022801"/>
    </source>
</evidence>
<dbReference type="EMBL" id="CAFBMC010000033">
    <property type="protein sequence ID" value="CAB4897682.1"/>
    <property type="molecule type" value="Genomic_DNA"/>
</dbReference>
<proteinExistence type="inferred from homology"/>
<dbReference type="InterPro" id="IPR052193">
    <property type="entry name" value="Peptidase_C59"/>
</dbReference>
<dbReference type="InterPro" id="IPR029132">
    <property type="entry name" value="CBAH/NAAA_C"/>
</dbReference>
<dbReference type="GO" id="GO:0016787">
    <property type="term" value="F:hydrolase activity"/>
    <property type="evidence" value="ECO:0007669"/>
    <property type="project" value="UniProtKB-KW"/>
</dbReference>
<comment type="similarity">
    <text evidence="1">Belongs to the peptidase C59 family.</text>
</comment>
<dbReference type="Pfam" id="PF02275">
    <property type="entry name" value="CBAH"/>
    <property type="match status" value="1"/>
</dbReference>
<evidence type="ECO:0000259" key="3">
    <source>
        <dbReference type="Pfam" id="PF02275"/>
    </source>
</evidence>
<dbReference type="SUPFAM" id="SSF56235">
    <property type="entry name" value="N-terminal nucleophile aminohydrolases (Ntn hydrolases)"/>
    <property type="match status" value="1"/>
</dbReference>
<dbReference type="PANTHER" id="PTHR35527">
    <property type="entry name" value="CHOLOYLGLYCINE HYDROLASE"/>
    <property type="match status" value="1"/>
</dbReference>
<dbReference type="AlphaFoldDB" id="A0A6J7FPM9"/>
<accession>A0A6J7FPM9</accession>
<dbReference type="Gene3D" id="3.60.60.10">
    <property type="entry name" value="Penicillin V Acylase, Chain A"/>
    <property type="match status" value="1"/>
</dbReference>
<keyword evidence="2" id="KW-0378">Hydrolase</keyword>
<evidence type="ECO:0000256" key="1">
    <source>
        <dbReference type="ARBA" id="ARBA00006625"/>
    </source>
</evidence>
<protein>
    <submittedName>
        <fullName evidence="4">Unannotated protein</fullName>
    </submittedName>
</protein>
<sequence length="308" mass="33350">MDWEPSTSKPVLVASPRGIARIGSSVGTTTKNLVNPARWNAKYGSVFVTAEDSGTADGMNEKGLTAYALWLNATNYGPRDASKPGVNVGLWAQYMLDNAATVNQAVAAAKEIQVTALALGDLVVPLSLAVEDPSGDSAILQYIDGKLVVHHGPQFRVLANDPAYDEALKLVNPNGYVNFTRNDPLPGNTNSSDRFVRANFYLDFLRRTRPASLEAAKAGLMSVARNVSDPIGAPMDQPGTVDETDYRTLSDLTHRTYAFEPTRRLALLVTDVSKLDFRAGQPVRTLNPLDPKLNGDVTSRYVTIKQKS</sequence>
<dbReference type="InterPro" id="IPR029055">
    <property type="entry name" value="Ntn_hydrolases_N"/>
</dbReference>